<gene>
    <name evidence="1" type="ORF">ID854_20500</name>
</gene>
<reference evidence="1" key="1">
    <citation type="submission" date="2020-09" db="EMBL/GenBank/DDBJ databases">
        <authorList>
            <person name="Palma L."/>
            <person name="Caballero P."/>
            <person name="Berry C."/>
            <person name="Del Valle E."/>
        </authorList>
    </citation>
    <scope>NUCLEOTIDE SEQUENCE</scope>
    <source>
        <strain evidence="1">M</strain>
    </source>
</reference>
<dbReference type="RefSeq" id="WP_323869757.1">
    <property type="nucleotide sequence ID" value="NZ_JACXBF010000529.1"/>
</dbReference>
<dbReference type="InterPro" id="IPR011989">
    <property type="entry name" value="ARM-like"/>
</dbReference>
<name>A0AAW3YXL1_9GAMM</name>
<dbReference type="InterPro" id="IPR016024">
    <property type="entry name" value="ARM-type_fold"/>
</dbReference>
<dbReference type="AlphaFoldDB" id="A0AAW3YXL1"/>
<dbReference type="Proteomes" id="UP001193920">
    <property type="component" value="Unassembled WGS sequence"/>
</dbReference>
<dbReference type="Gene3D" id="1.25.10.10">
    <property type="entry name" value="Leucine-rich Repeat Variant"/>
    <property type="match status" value="1"/>
</dbReference>
<sequence>MLPDLWRLLGCQRDQHQGLVYEVLAFLSIPQNRWALLEGLRSHDKRVSRCVVAVLCEHELCSPIEMVKYASDHTDPMTRLRAVQHQLRQPDFTETEIIQRLLKDQFAPIKQAVLQYLIDYSVGIPQPALVALLFDSNTLVRQRAAKILAAREIDSARIYLDILQSDVATVSERCAALVGLNELKHPDAVDWATRSLDRNYPRVYMAALHILVENGGEMARDHLFEAFIHPSVKVGKCALKLRDRKKIFITLTEVQNFLCEGQSEKKCRLYFSLARRLNKWDCLIFILSNLQGDRRQLSNEYLEYWINQFNCSGIPPTVKQKEIISLLMASASHLISRYQKELKCFLS</sequence>
<proteinExistence type="predicted"/>
<organism evidence="1">
    <name type="scientific">Xenorhabdus szentirmaii</name>
    <dbReference type="NCBI Taxonomy" id="290112"/>
    <lineage>
        <taxon>Bacteria</taxon>
        <taxon>Pseudomonadati</taxon>
        <taxon>Pseudomonadota</taxon>
        <taxon>Gammaproteobacteria</taxon>
        <taxon>Enterobacterales</taxon>
        <taxon>Morganellaceae</taxon>
        <taxon>Xenorhabdus</taxon>
    </lineage>
</organism>
<dbReference type="EMBL" id="JACXBF010000529">
    <property type="protein sequence ID" value="MBD2802755.1"/>
    <property type="molecule type" value="Genomic_DNA"/>
</dbReference>
<protein>
    <submittedName>
        <fullName evidence="1">HEAT repeat domain-containing protein</fullName>
    </submittedName>
</protein>
<accession>A0AAW3YXL1</accession>
<evidence type="ECO:0000313" key="1">
    <source>
        <dbReference type="EMBL" id="MBD2802755.1"/>
    </source>
</evidence>
<reference evidence="1" key="2">
    <citation type="journal article" date="2024" name="Toxins">
        <title>Genome Sequence Analysis of Native Xenorhabdus Strains Isolated from Entomopathogenic Nematodes in Argentina.</title>
        <authorList>
            <person name="Palma L."/>
            <person name="Frizzo L."/>
            <person name="Kaiser S."/>
            <person name="Berry C."/>
            <person name="Caballero P."/>
            <person name="Bode H.B."/>
            <person name="Del Valle E.E."/>
        </authorList>
    </citation>
    <scope>NUCLEOTIDE SEQUENCE</scope>
    <source>
        <strain evidence="1">M</strain>
    </source>
</reference>
<comment type="caution">
    <text evidence="1">The sequence shown here is derived from an EMBL/GenBank/DDBJ whole genome shotgun (WGS) entry which is preliminary data.</text>
</comment>
<dbReference type="SUPFAM" id="SSF48371">
    <property type="entry name" value="ARM repeat"/>
    <property type="match status" value="1"/>
</dbReference>